<accession>A0A1M5X2E2</accession>
<proteinExistence type="predicted"/>
<keyword evidence="1" id="KW-0472">Membrane</keyword>
<evidence type="ECO:0000313" key="3">
    <source>
        <dbReference type="Proteomes" id="UP000184079"/>
    </source>
</evidence>
<evidence type="ECO:0000313" key="2">
    <source>
        <dbReference type="EMBL" id="SHH93920.1"/>
    </source>
</evidence>
<protein>
    <submittedName>
        <fullName evidence="2">Uncharacterized protein</fullName>
    </submittedName>
</protein>
<name>A0A1M5X2E2_9BACI</name>
<keyword evidence="1" id="KW-1133">Transmembrane helix</keyword>
<keyword evidence="3" id="KW-1185">Reference proteome</keyword>
<feature type="transmembrane region" description="Helical" evidence="1">
    <location>
        <begin position="49"/>
        <end position="73"/>
    </location>
</feature>
<gene>
    <name evidence="2" type="ORF">SAMN05421807_12071</name>
</gene>
<dbReference type="AlphaFoldDB" id="A0A1M5X2E2"/>
<reference evidence="3" key="1">
    <citation type="submission" date="2016-11" db="EMBL/GenBank/DDBJ databases">
        <authorList>
            <person name="Varghese N."/>
            <person name="Submissions S."/>
        </authorList>
    </citation>
    <scope>NUCLEOTIDE SEQUENCE [LARGE SCALE GENOMIC DNA]</scope>
    <source>
        <strain evidence="3">CGMCC 1.6496</strain>
    </source>
</reference>
<dbReference type="Proteomes" id="UP000184079">
    <property type="component" value="Unassembled WGS sequence"/>
</dbReference>
<organism evidence="2 3">
    <name type="scientific">Virgibacillus chiguensis</name>
    <dbReference type="NCBI Taxonomy" id="411959"/>
    <lineage>
        <taxon>Bacteria</taxon>
        <taxon>Bacillati</taxon>
        <taxon>Bacillota</taxon>
        <taxon>Bacilli</taxon>
        <taxon>Bacillales</taxon>
        <taxon>Bacillaceae</taxon>
        <taxon>Virgibacillus</taxon>
    </lineage>
</organism>
<evidence type="ECO:0000256" key="1">
    <source>
        <dbReference type="SAM" id="Phobius"/>
    </source>
</evidence>
<sequence>MNKKIIGSIFILISTILYCTRYISAAISGANAKSWSKEEFMAHLSYVPSSLMILSIIAMIIGLIYFITGLIDLKKQYNATNKNVES</sequence>
<dbReference type="EMBL" id="FQXD01000020">
    <property type="protein sequence ID" value="SHH93920.1"/>
    <property type="molecule type" value="Genomic_DNA"/>
</dbReference>
<keyword evidence="1" id="KW-0812">Transmembrane</keyword>